<organism evidence="3 4">
    <name type="scientific">Streptomyces gamaensis</name>
    <dbReference type="NCBI Taxonomy" id="1763542"/>
    <lineage>
        <taxon>Bacteria</taxon>
        <taxon>Bacillati</taxon>
        <taxon>Actinomycetota</taxon>
        <taxon>Actinomycetes</taxon>
        <taxon>Kitasatosporales</taxon>
        <taxon>Streptomycetaceae</taxon>
        <taxon>Streptomyces</taxon>
    </lineage>
</organism>
<dbReference type="EMBL" id="JBHSPB010000002">
    <property type="protein sequence ID" value="MFC5719176.1"/>
    <property type="molecule type" value="Genomic_DNA"/>
</dbReference>
<dbReference type="Pfam" id="PF22769">
    <property type="entry name" value="DCD"/>
    <property type="match status" value="1"/>
</dbReference>
<name>A0ABW0YUK6_9ACTN</name>
<evidence type="ECO:0000313" key="4">
    <source>
        <dbReference type="Proteomes" id="UP001596083"/>
    </source>
</evidence>
<keyword evidence="1" id="KW-0378">Hydrolase</keyword>
<dbReference type="CDD" id="cd07557">
    <property type="entry name" value="trimeric_dUTPase"/>
    <property type="match status" value="1"/>
</dbReference>
<gene>
    <name evidence="3" type="ORF">ACFP1Z_03120</name>
</gene>
<dbReference type="Gene3D" id="2.70.40.10">
    <property type="match status" value="1"/>
</dbReference>
<keyword evidence="4" id="KW-1185">Reference proteome</keyword>
<proteinExistence type="predicted"/>
<dbReference type="SUPFAM" id="SSF51283">
    <property type="entry name" value="dUTPase-like"/>
    <property type="match status" value="1"/>
</dbReference>
<protein>
    <submittedName>
        <fullName evidence="3">dCTP deaminase</fullName>
    </submittedName>
</protein>
<sequence length="176" mass="19378">MILTGPQIAHECALGRLVLDPFDKEQVQPNSYNLALGPNLIHYTGTVLDTRQENAFETTVIPDEGLVLRPDRIYLGASVEVLGSDHYVPIIRSRSGAARLGMFVHVTADLIDIGSTGQTTFQLHAVQPVRVHAGDRLAQVTFWHTCGRVVLYNGKYQGSVGPQPSRIHRDALQERA</sequence>
<dbReference type="InterPro" id="IPR011962">
    <property type="entry name" value="dCTP_deaminase"/>
</dbReference>
<comment type="caution">
    <text evidence="3">The sequence shown here is derived from an EMBL/GenBank/DDBJ whole genome shotgun (WGS) entry which is preliminary data.</text>
</comment>
<evidence type="ECO:0000313" key="3">
    <source>
        <dbReference type="EMBL" id="MFC5719176.1"/>
    </source>
</evidence>
<dbReference type="Proteomes" id="UP001596083">
    <property type="component" value="Unassembled WGS sequence"/>
</dbReference>
<dbReference type="InterPro" id="IPR033704">
    <property type="entry name" value="dUTPase_trimeric"/>
</dbReference>
<evidence type="ECO:0000256" key="2">
    <source>
        <dbReference type="ARBA" id="ARBA00023080"/>
    </source>
</evidence>
<dbReference type="RefSeq" id="WP_390314180.1">
    <property type="nucleotide sequence ID" value="NZ_JBHSPB010000002.1"/>
</dbReference>
<dbReference type="PANTHER" id="PTHR42680">
    <property type="entry name" value="DCTP DEAMINASE"/>
    <property type="match status" value="1"/>
</dbReference>
<reference evidence="4" key="1">
    <citation type="journal article" date="2019" name="Int. J. Syst. Evol. Microbiol.">
        <title>The Global Catalogue of Microorganisms (GCM) 10K type strain sequencing project: providing services to taxonomists for standard genome sequencing and annotation.</title>
        <authorList>
            <consortium name="The Broad Institute Genomics Platform"/>
            <consortium name="The Broad Institute Genome Sequencing Center for Infectious Disease"/>
            <person name="Wu L."/>
            <person name="Ma J."/>
        </authorList>
    </citation>
    <scope>NUCLEOTIDE SEQUENCE [LARGE SCALE GENOMIC DNA]</scope>
    <source>
        <strain evidence="4">CGMCC 4.7304</strain>
    </source>
</reference>
<accession>A0ABW0YUK6</accession>
<evidence type="ECO:0000256" key="1">
    <source>
        <dbReference type="ARBA" id="ARBA00022801"/>
    </source>
</evidence>
<dbReference type="InterPro" id="IPR036157">
    <property type="entry name" value="dUTPase-like_sf"/>
</dbReference>
<keyword evidence="2" id="KW-0546">Nucleotide metabolism</keyword>
<dbReference type="PANTHER" id="PTHR42680:SF3">
    <property type="entry name" value="DCTP DEAMINASE"/>
    <property type="match status" value="1"/>
</dbReference>